<evidence type="ECO:0000256" key="1">
    <source>
        <dbReference type="ARBA" id="ARBA00022714"/>
    </source>
</evidence>
<evidence type="ECO:0000313" key="7">
    <source>
        <dbReference type="Proteomes" id="UP000033684"/>
    </source>
</evidence>
<dbReference type="InterPro" id="IPR017941">
    <property type="entry name" value="Rieske_2Fe-2S"/>
</dbReference>
<name>A0A0F3IMH0_9GAMM</name>
<dbReference type="RefSeq" id="WP_045777900.1">
    <property type="nucleotide sequence ID" value="NZ_LAJX01000013.1"/>
</dbReference>
<proteinExistence type="predicted"/>
<evidence type="ECO:0000256" key="3">
    <source>
        <dbReference type="ARBA" id="ARBA00023004"/>
    </source>
</evidence>
<dbReference type="PROSITE" id="PS51296">
    <property type="entry name" value="RIESKE"/>
    <property type="match status" value="1"/>
</dbReference>
<organism evidence="6 7">
    <name type="scientific">Methylocucumis oryzae</name>
    <dbReference type="NCBI Taxonomy" id="1632867"/>
    <lineage>
        <taxon>Bacteria</taxon>
        <taxon>Pseudomonadati</taxon>
        <taxon>Pseudomonadota</taxon>
        <taxon>Gammaproteobacteria</taxon>
        <taxon>Methylococcales</taxon>
        <taxon>Methylococcaceae</taxon>
        <taxon>Methylocucumis</taxon>
    </lineage>
</organism>
<dbReference type="Gene3D" id="2.102.10.10">
    <property type="entry name" value="Rieske [2Fe-2S] iron-sulphur domain"/>
    <property type="match status" value="1"/>
</dbReference>
<evidence type="ECO:0000259" key="5">
    <source>
        <dbReference type="PROSITE" id="PS51296"/>
    </source>
</evidence>
<reference evidence="6 7" key="2">
    <citation type="journal article" date="2016" name="Microb. Ecol.">
        <title>Genome Characteristics of a Novel Type I Methanotroph (Sn10-6) Isolated from a Flooded Indian Rice Field.</title>
        <authorList>
            <person name="Rahalkar M.C."/>
            <person name="Pandit P.S."/>
            <person name="Dhakephalkar P.K."/>
            <person name="Pore S."/>
            <person name="Arora P."/>
            <person name="Kapse N."/>
        </authorList>
    </citation>
    <scope>NUCLEOTIDE SEQUENCE [LARGE SCALE GENOMIC DNA]</scope>
    <source>
        <strain evidence="6 7">Sn10-6</strain>
    </source>
</reference>
<accession>A0A0F3IMH0</accession>
<dbReference type="Pfam" id="PF00355">
    <property type="entry name" value="Rieske"/>
    <property type="match status" value="1"/>
</dbReference>
<keyword evidence="3" id="KW-0408">Iron</keyword>
<feature type="domain" description="Rieske" evidence="5">
    <location>
        <begin position="7"/>
        <end position="112"/>
    </location>
</feature>
<keyword evidence="2" id="KW-0479">Metal-binding</keyword>
<dbReference type="GO" id="GO:0051537">
    <property type="term" value="F:2 iron, 2 sulfur cluster binding"/>
    <property type="evidence" value="ECO:0007669"/>
    <property type="project" value="UniProtKB-KW"/>
</dbReference>
<evidence type="ECO:0000256" key="2">
    <source>
        <dbReference type="ARBA" id="ARBA00022723"/>
    </source>
</evidence>
<dbReference type="Proteomes" id="UP000033684">
    <property type="component" value="Unassembled WGS sequence"/>
</dbReference>
<dbReference type="OrthoDB" id="9794779at2"/>
<dbReference type="SUPFAM" id="SSF50022">
    <property type="entry name" value="ISP domain"/>
    <property type="match status" value="1"/>
</dbReference>
<gene>
    <name evidence="6" type="ORF">VZ94_01630</name>
</gene>
<dbReference type="PATRIC" id="fig|1632867.3.peg.894"/>
<keyword evidence="1" id="KW-0001">2Fe-2S</keyword>
<comment type="caution">
    <text evidence="6">The sequence shown here is derived from an EMBL/GenBank/DDBJ whole genome shotgun (WGS) entry which is preliminary data.</text>
</comment>
<dbReference type="InterPro" id="IPR036922">
    <property type="entry name" value="Rieske_2Fe-2S_sf"/>
</dbReference>
<keyword evidence="4" id="KW-0411">Iron-sulfur</keyword>
<evidence type="ECO:0000256" key="4">
    <source>
        <dbReference type="ARBA" id="ARBA00023014"/>
    </source>
</evidence>
<dbReference type="AlphaFoldDB" id="A0A0F3IMH0"/>
<reference evidence="7" key="1">
    <citation type="submission" date="2015-03" db="EMBL/GenBank/DDBJ databases">
        <title>Draft genome sequence of a novel methanotroph (Sn10-6) isolated from flooded ricefield rhizosphere in India.</title>
        <authorList>
            <person name="Pandit P.S."/>
            <person name="Pore S.D."/>
            <person name="Arora P."/>
            <person name="Kapse N.G."/>
            <person name="Dhakephalkar P.K."/>
            <person name="Rahalkar M.C."/>
        </authorList>
    </citation>
    <scope>NUCLEOTIDE SEQUENCE [LARGE SCALE GENOMIC DNA]</scope>
    <source>
        <strain evidence="7">Sn10-6</strain>
    </source>
</reference>
<evidence type="ECO:0000313" key="6">
    <source>
        <dbReference type="EMBL" id="KJV07901.1"/>
    </source>
</evidence>
<dbReference type="EMBL" id="LAJX01000013">
    <property type="protein sequence ID" value="KJV07901.1"/>
    <property type="molecule type" value="Genomic_DNA"/>
</dbReference>
<protein>
    <submittedName>
        <fullName evidence="6">Rieske (2Fe-2S) protein</fullName>
    </submittedName>
</protein>
<dbReference type="GO" id="GO:0046872">
    <property type="term" value="F:metal ion binding"/>
    <property type="evidence" value="ECO:0007669"/>
    <property type="project" value="UniProtKB-KW"/>
</dbReference>
<keyword evidence="7" id="KW-1185">Reference proteome</keyword>
<sequence>MLNKKLTLICARSELDKTSFITKNVSYKTQPVSVIVFAFEGNAYAYINDCMHMHRQLNCEKDTIFDETGQYLRCSMHGFVFEPKTGECQSPVCLGERLQALQLQEIDGMLYFAEKRLALID</sequence>